<dbReference type="Pfam" id="PF13419">
    <property type="entry name" value="HAD_2"/>
    <property type="match status" value="1"/>
</dbReference>
<dbReference type="SFLD" id="SFLDS00003">
    <property type="entry name" value="Haloacid_Dehalogenase"/>
    <property type="match status" value="1"/>
</dbReference>
<dbReference type="Proteomes" id="UP001559623">
    <property type="component" value="Unassembled WGS sequence"/>
</dbReference>
<organism evidence="1 2">
    <name type="scientific">Selenomonas sputigena</name>
    <dbReference type="NCBI Taxonomy" id="69823"/>
    <lineage>
        <taxon>Bacteria</taxon>
        <taxon>Bacillati</taxon>
        <taxon>Bacillota</taxon>
        <taxon>Negativicutes</taxon>
        <taxon>Selenomonadales</taxon>
        <taxon>Selenomonadaceae</taxon>
        <taxon>Selenomonas</taxon>
    </lineage>
</organism>
<dbReference type="Gene3D" id="1.10.150.240">
    <property type="entry name" value="Putative phosphatase, domain 2"/>
    <property type="match status" value="1"/>
</dbReference>
<comment type="caution">
    <text evidence="1">The sequence shown here is derived from an EMBL/GenBank/DDBJ whole genome shotgun (WGS) entry which is preliminary data.</text>
</comment>
<keyword evidence="1" id="KW-0378">Hydrolase</keyword>
<gene>
    <name evidence="1" type="ORF">QCO44_10990</name>
</gene>
<proteinExistence type="predicted"/>
<name>A0ABV3X7G4_9FIRM</name>
<dbReference type="NCBIfam" id="TIGR01549">
    <property type="entry name" value="HAD-SF-IA-v1"/>
    <property type="match status" value="1"/>
</dbReference>
<keyword evidence="2" id="KW-1185">Reference proteome</keyword>
<dbReference type="InterPro" id="IPR041492">
    <property type="entry name" value="HAD_2"/>
</dbReference>
<dbReference type="InterPro" id="IPR023198">
    <property type="entry name" value="PGP-like_dom2"/>
</dbReference>
<evidence type="ECO:0000313" key="1">
    <source>
        <dbReference type="EMBL" id="MEX5286136.1"/>
    </source>
</evidence>
<dbReference type="PANTHER" id="PTHR43434">
    <property type="entry name" value="PHOSPHOGLYCOLATE PHOSPHATASE"/>
    <property type="match status" value="1"/>
</dbReference>
<dbReference type="InterPro" id="IPR006439">
    <property type="entry name" value="HAD-SF_hydro_IA"/>
</dbReference>
<dbReference type="PANTHER" id="PTHR43434:SF1">
    <property type="entry name" value="PHOSPHOGLYCOLATE PHOSPHATASE"/>
    <property type="match status" value="1"/>
</dbReference>
<dbReference type="RefSeq" id="WP_368847857.1">
    <property type="nucleotide sequence ID" value="NZ_CP194411.1"/>
</dbReference>
<dbReference type="InterPro" id="IPR036412">
    <property type="entry name" value="HAD-like_sf"/>
</dbReference>
<dbReference type="SUPFAM" id="SSF56784">
    <property type="entry name" value="HAD-like"/>
    <property type="match status" value="1"/>
</dbReference>
<dbReference type="InterPro" id="IPR050155">
    <property type="entry name" value="HAD-like_hydrolase_sf"/>
</dbReference>
<sequence>MEYRYYLFDFDYTLANSEKGITGCFHTTLAHFSYDDVPDEAIRKTIGLPMEEAICRLTGLQETAAVENFLSFYRKEADKNMTPNTHFYPETLPLLRAIRAAGAKSAIISTKTRRRIMEKFLLDGVEDLIDFVIGCEDVKTLKPSPEGILAACRRFGAIKKEVLYTGDNTVDAEAARAAGVPFAAVLTGTTERKDFEALPHVKIMKNLGELIK</sequence>
<dbReference type="Gene3D" id="3.40.50.1000">
    <property type="entry name" value="HAD superfamily/HAD-like"/>
    <property type="match status" value="1"/>
</dbReference>
<evidence type="ECO:0000313" key="2">
    <source>
        <dbReference type="Proteomes" id="UP001559623"/>
    </source>
</evidence>
<dbReference type="EMBL" id="JARVLH010000008">
    <property type="protein sequence ID" value="MEX5286136.1"/>
    <property type="molecule type" value="Genomic_DNA"/>
</dbReference>
<dbReference type="SFLD" id="SFLDG01129">
    <property type="entry name" value="C1.5:_HAD__Beta-PGM__Phosphata"/>
    <property type="match status" value="1"/>
</dbReference>
<accession>A0ABV3X7G4</accession>
<dbReference type="GO" id="GO:0016787">
    <property type="term" value="F:hydrolase activity"/>
    <property type="evidence" value="ECO:0007669"/>
    <property type="project" value="UniProtKB-KW"/>
</dbReference>
<dbReference type="InterPro" id="IPR023214">
    <property type="entry name" value="HAD_sf"/>
</dbReference>
<reference evidence="1 2" key="1">
    <citation type="submission" date="2023-04" db="EMBL/GenBank/DDBJ databases">
        <title>Genome Sequence of Selenomonas sputigena ATCC 33150.</title>
        <authorList>
            <person name="Miller D.P."/>
            <person name="Anvari S."/>
            <person name="Polson S.W."/>
            <person name="Macdonald M."/>
            <person name="Mcdowell J.V."/>
        </authorList>
    </citation>
    <scope>NUCLEOTIDE SEQUENCE [LARGE SCALE GENOMIC DNA]</scope>
    <source>
        <strain evidence="1 2">ATCC 33150</strain>
    </source>
</reference>
<protein>
    <submittedName>
        <fullName evidence="1">HAD-IA family hydrolase</fullName>
    </submittedName>
</protein>